<dbReference type="PANTHER" id="PTHR45663">
    <property type="entry name" value="GEO12009P1"/>
    <property type="match status" value="1"/>
</dbReference>
<dbReference type="Proteomes" id="UP000309544">
    <property type="component" value="Unassembled WGS sequence"/>
</dbReference>
<evidence type="ECO:0000259" key="7">
    <source>
        <dbReference type="PROSITE" id="PS51352"/>
    </source>
</evidence>
<accession>A0A5C4RQS7</accession>
<sequence length="84" mass="9216">FYADWCAPCCSLAPSVKRLAEEFSGRLTVVKINVDRQPAVASRYQVQGIPALMVFNRGSVVWRSSGAMPYDRLRAEVSGVLGPL</sequence>
<proteinExistence type="inferred from homology"/>
<dbReference type="AlphaFoldDB" id="A0A5C4RQS7"/>
<dbReference type="SUPFAM" id="SSF52833">
    <property type="entry name" value="Thioredoxin-like"/>
    <property type="match status" value="1"/>
</dbReference>
<dbReference type="InterPro" id="IPR005746">
    <property type="entry name" value="Thioredoxin"/>
</dbReference>
<gene>
    <name evidence="8" type="ORF">FGF68_10905</name>
</gene>
<keyword evidence="3" id="KW-0249">Electron transport</keyword>
<dbReference type="GO" id="GO:0015035">
    <property type="term" value="F:protein-disulfide reductase activity"/>
    <property type="evidence" value="ECO:0007669"/>
    <property type="project" value="InterPro"/>
</dbReference>
<dbReference type="PANTHER" id="PTHR45663:SF11">
    <property type="entry name" value="GEO12009P1"/>
    <property type="match status" value="1"/>
</dbReference>
<evidence type="ECO:0000256" key="6">
    <source>
        <dbReference type="PIRSR" id="PIRSR000077-4"/>
    </source>
</evidence>
<evidence type="ECO:0000256" key="1">
    <source>
        <dbReference type="ARBA" id="ARBA00008987"/>
    </source>
</evidence>
<dbReference type="PROSITE" id="PS51352">
    <property type="entry name" value="THIOREDOXIN_2"/>
    <property type="match status" value="1"/>
</dbReference>
<evidence type="ECO:0000313" key="8">
    <source>
        <dbReference type="EMBL" id="TNJ33398.1"/>
    </source>
</evidence>
<feature type="domain" description="Thioredoxin" evidence="7">
    <location>
        <begin position="1"/>
        <end position="82"/>
    </location>
</feature>
<feature type="disulfide bond" description="Redox-active" evidence="6">
    <location>
        <begin position="6"/>
        <end position="9"/>
    </location>
</feature>
<dbReference type="Gene3D" id="3.40.30.10">
    <property type="entry name" value="Glutaredoxin"/>
    <property type="match status" value="1"/>
</dbReference>
<protein>
    <submittedName>
        <fullName evidence="8">Thiol reductase thioredoxin</fullName>
    </submittedName>
</protein>
<evidence type="ECO:0000256" key="3">
    <source>
        <dbReference type="ARBA" id="ARBA00022982"/>
    </source>
</evidence>
<keyword evidence="5 6" id="KW-0676">Redox-active center</keyword>
<name>A0A5C4RQS7_PROVB</name>
<evidence type="ECO:0000256" key="2">
    <source>
        <dbReference type="ARBA" id="ARBA00022448"/>
    </source>
</evidence>
<dbReference type="CDD" id="cd02947">
    <property type="entry name" value="TRX_family"/>
    <property type="match status" value="1"/>
</dbReference>
<evidence type="ECO:0000256" key="4">
    <source>
        <dbReference type="ARBA" id="ARBA00023157"/>
    </source>
</evidence>
<dbReference type="InterPro" id="IPR013766">
    <property type="entry name" value="Thioredoxin_domain"/>
</dbReference>
<evidence type="ECO:0000313" key="9">
    <source>
        <dbReference type="Proteomes" id="UP000309544"/>
    </source>
</evidence>
<dbReference type="GO" id="GO:0045454">
    <property type="term" value="P:cell redox homeostasis"/>
    <property type="evidence" value="ECO:0007669"/>
    <property type="project" value="TreeGrafter"/>
</dbReference>
<keyword evidence="9" id="KW-1185">Reference proteome</keyword>
<evidence type="ECO:0000256" key="5">
    <source>
        <dbReference type="ARBA" id="ARBA00023284"/>
    </source>
</evidence>
<comment type="caution">
    <text evidence="8">The sequence shown here is derived from an EMBL/GenBank/DDBJ whole genome shotgun (WGS) entry which is preliminary data.</text>
</comment>
<keyword evidence="4 6" id="KW-1015">Disulfide bond</keyword>
<dbReference type="InterPro" id="IPR036249">
    <property type="entry name" value="Thioredoxin-like_sf"/>
</dbReference>
<dbReference type="GO" id="GO:0005829">
    <property type="term" value="C:cytosol"/>
    <property type="evidence" value="ECO:0007669"/>
    <property type="project" value="TreeGrafter"/>
</dbReference>
<keyword evidence="2" id="KW-0813">Transport</keyword>
<reference evidence="8 9" key="1">
    <citation type="submission" date="2019-05" db="EMBL/GenBank/DDBJ databases">
        <title>Draft Whole-Genome sequence of the green sulfur bacterium Prosthecochloris vibrioformis DSM 260.</title>
        <authorList>
            <person name="Meyer T.E."/>
            <person name="Kyndt J.A."/>
        </authorList>
    </citation>
    <scope>NUCLEOTIDE SEQUENCE [LARGE SCALE GENOMIC DNA]</scope>
    <source>
        <strain evidence="8 9">DSM 260</strain>
    </source>
</reference>
<feature type="non-terminal residue" evidence="8">
    <location>
        <position position="1"/>
    </location>
</feature>
<comment type="similarity">
    <text evidence="1">Belongs to the thioredoxin family.</text>
</comment>
<dbReference type="Pfam" id="PF00085">
    <property type="entry name" value="Thioredoxin"/>
    <property type="match status" value="1"/>
</dbReference>
<dbReference type="EMBL" id="VDCI01000047">
    <property type="protein sequence ID" value="TNJ33398.1"/>
    <property type="molecule type" value="Genomic_DNA"/>
</dbReference>
<dbReference type="RefSeq" id="WP_139627098.1">
    <property type="nucleotide sequence ID" value="NZ_VDCI01000047.1"/>
</dbReference>
<dbReference type="PIRSF" id="PIRSF000077">
    <property type="entry name" value="Thioredoxin"/>
    <property type="match status" value="1"/>
</dbReference>
<organism evidence="8 9">
    <name type="scientific">Prosthecochloris vibrioformis</name>
    <name type="common">Chlorobium vibrioforme</name>
    <dbReference type="NCBI Taxonomy" id="1098"/>
    <lineage>
        <taxon>Bacteria</taxon>
        <taxon>Pseudomonadati</taxon>
        <taxon>Chlorobiota</taxon>
        <taxon>Chlorobiia</taxon>
        <taxon>Chlorobiales</taxon>
        <taxon>Chlorobiaceae</taxon>
        <taxon>Prosthecochloris</taxon>
    </lineage>
</organism>